<dbReference type="PANTHER" id="PTHR20852:SF96">
    <property type="entry name" value="GLUTAMINE SYNTHETASE-RELATED"/>
    <property type="match status" value="1"/>
</dbReference>
<dbReference type="AlphaFoldDB" id="A0A0N4XLJ4"/>
<dbReference type="InterPro" id="IPR008146">
    <property type="entry name" value="Gln_synth_cat_dom"/>
</dbReference>
<keyword evidence="5" id="KW-0436">Ligase</keyword>
<dbReference type="SMART" id="SM01230">
    <property type="entry name" value="Gln-synt_C"/>
    <property type="match status" value="1"/>
</dbReference>
<evidence type="ECO:0000256" key="2">
    <source>
        <dbReference type="ARBA" id="ARBA00009897"/>
    </source>
</evidence>
<proteinExistence type="inferred from homology"/>
<dbReference type="PANTHER" id="PTHR20852">
    <property type="entry name" value="GLUTAMINE SYNTHETASE"/>
    <property type="match status" value="1"/>
</dbReference>
<evidence type="ECO:0000259" key="10">
    <source>
        <dbReference type="PROSITE" id="PS51987"/>
    </source>
</evidence>
<dbReference type="InterPro" id="IPR014746">
    <property type="entry name" value="Gln_synth/guanido_kin_cat_dom"/>
</dbReference>
<protein>
    <recommendedName>
        <fullName evidence="3">glutamine synthetase</fullName>
        <ecNumber evidence="3">6.3.1.2</ecNumber>
    </recommendedName>
</protein>
<dbReference type="GO" id="GO:0004356">
    <property type="term" value="F:glutamine synthetase activity"/>
    <property type="evidence" value="ECO:0007669"/>
    <property type="project" value="UniProtKB-EC"/>
</dbReference>
<keyword evidence="6" id="KW-0547">Nucleotide-binding</keyword>
<feature type="domain" description="GS catalytic" evidence="10">
    <location>
        <begin position="1"/>
        <end position="139"/>
    </location>
</feature>
<dbReference type="InterPro" id="IPR050292">
    <property type="entry name" value="Glutamine_Synthetase"/>
</dbReference>
<evidence type="ECO:0000256" key="6">
    <source>
        <dbReference type="ARBA" id="ARBA00022741"/>
    </source>
</evidence>
<evidence type="ECO:0000256" key="5">
    <source>
        <dbReference type="ARBA" id="ARBA00022598"/>
    </source>
</evidence>
<dbReference type="Pfam" id="PF00120">
    <property type="entry name" value="Gln-synt_C"/>
    <property type="match status" value="1"/>
</dbReference>
<accession>A0A0N4XLJ4</accession>
<evidence type="ECO:0000256" key="8">
    <source>
        <dbReference type="PROSITE-ProRule" id="PRU01331"/>
    </source>
</evidence>
<evidence type="ECO:0000256" key="3">
    <source>
        <dbReference type="ARBA" id="ARBA00012937"/>
    </source>
</evidence>
<reference evidence="11" key="1">
    <citation type="submission" date="2017-02" db="UniProtKB">
        <authorList>
            <consortium name="WormBaseParasite"/>
        </authorList>
    </citation>
    <scope>IDENTIFICATION</scope>
</reference>
<organism evidence="11">
    <name type="scientific">Nippostrongylus brasiliensis</name>
    <name type="common">Rat hookworm</name>
    <dbReference type="NCBI Taxonomy" id="27835"/>
    <lineage>
        <taxon>Eukaryota</taxon>
        <taxon>Metazoa</taxon>
        <taxon>Ecdysozoa</taxon>
        <taxon>Nematoda</taxon>
        <taxon>Chromadorea</taxon>
        <taxon>Rhabditida</taxon>
        <taxon>Rhabditina</taxon>
        <taxon>Rhabditomorpha</taxon>
        <taxon>Strongyloidea</taxon>
        <taxon>Heligmosomidae</taxon>
        <taxon>Nippostrongylus</taxon>
    </lineage>
</organism>
<dbReference type="GO" id="GO:0006542">
    <property type="term" value="P:glutamine biosynthetic process"/>
    <property type="evidence" value="ECO:0007669"/>
    <property type="project" value="TreeGrafter"/>
</dbReference>
<dbReference type="EC" id="6.3.1.2" evidence="3"/>
<dbReference type="WBParaSite" id="NBR_0000339601-mRNA-1">
    <property type="protein sequence ID" value="NBR_0000339601-mRNA-1"/>
    <property type="gene ID" value="NBR_0000339601"/>
</dbReference>
<evidence type="ECO:0000256" key="1">
    <source>
        <dbReference type="ARBA" id="ARBA00004496"/>
    </source>
</evidence>
<dbReference type="GO" id="GO:0005524">
    <property type="term" value="F:ATP binding"/>
    <property type="evidence" value="ECO:0007669"/>
    <property type="project" value="UniProtKB-KW"/>
</dbReference>
<comment type="subcellular location">
    <subcellularLocation>
        <location evidence="1">Cytoplasm</location>
    </subcellularLocation>
</comment>
<dbReference type="Gene3D" id="3.30.590.10">
    <property type="entry name" value="Glutamine synthetase/guanido kinase, catalytic domain"/>
    <property type="match status" value="1"/>
</dbReference>
<keyword evidence="4" id="KW-0963">Cytoplasm</keyword>
<dbReference type="PROSITE" id="PS51987">
    <property type="entry name" value="GS_CATALYTIC"/>
    <property type="match status" value="1"/>
</dbReference>
<sequence length="139" mass="14918">LIPTVPLVLQNIHLGPYYCGVGATKAFGREVVDAHYRASLHAGLALFGTNAEVTPGQWEFQLGQCTGIEMGDQLWMARYLLHRVAEQFGVGVTFHPKPAVGKMGVTAGDWNGAGCHCNFSTEEMRAEGGLKVIEAVSST</sequence>
<keyword evidence="7" id="KW-0067">ATP-binding</keyword>
<dbReference type="SUPFAM" id="SSF55931">
    <property type="entry name" value="Glutamine synthetase/guanido kinase"/>
    <property type="match status" value="1"/>
</dbReference>
<evidence type="ECO:0000256" key="7">
    <source>
        <dbReference type="ARBA" id="ARBA00022840"/>
    </source>
</evidence>
<comment type="similarity">
    <text evidence="2 8 9">Belongs to the glutamine synthetase family.</text>
</comment>
<evidence type="ECO:0000313" key="11">
    <source>
        <dbReference type="WBParaSite" id="NBR_0000339601-mRNA-1"/>
    </source>
</evidence>
<name>A0A0N4XLJ4_NIPBR</name>
<evidence type="ECO:0000256" key="4">
    <source>
        <dbReference type="ARBA" id="ARBA00022490"/>
    </source>
</evidence>
<dbReference type="OMA" id="SCHFESS"/>
<dbReference type="FunFam" id="3.30.590.10:FF:000011">
    <property type="entry name" value="Glutamine synthetase"/>
    <property type="match status" value="1"/>
</dbReference>
<evidence type="ECO:0000256" key="9">
    <source>
        <dbReference type="RuleBase" id="RU000384"/>
    </source>
</evidence>
<dbReference type="GO" id="GO:0005737">
    <property type="term" value="C:cytoplasm"/>
    <property type="evidence" value="ECO:0007669"/>
    <property type="project" value="UniProtKB-SubCell"/>
</dbReference>